<evidence type="ECO:0000313" key="1">
    <source>
        <dbReference type="EMBL" id="KAJ7558956.1"/>
    </source>
</evidence>
<keyword evidence="2" id="KW-1185">Reference proteome</keyword>
<name>A0ACC2DXJ0_DIPCM</name>
<sequence>MAAAEEDAAKKDTDCVYFLASPLTCKKGNDCEFRHSENARMNPRDCWYWLHSKCLNRDCAFRHPVRKAFYFSNPAFCEEIVTLHYHLSQPSG</sequence>
<dbReference type="EMBL" id="CM055095">
    <property type="protein sequence ID" value="KAJ7558956.1"/>
    <property type="molecule type" value="Genomic_DNA"/>
</dbReference>
<organism evidence="1 2">
    <name type="scientific">Diphasiastrum complanatum</name>
    <name type="common">Issler's clubmoss</name>
    <name type="synonym">Lycopodium complanatum</name>
    <dbReference type="NCBI Taxonomy" id="34168"/>
    <lineage>
        <taxon>Eukaryota</taxon>
        <taxon>Viridiplantae</taxon>
        <taxon>Streptophyta</taxon>
        <taxon>Embryophyta</taxon>
        <taxon>Tracheophyta</taxon>
        <taxon>Lycopodiopsida</taxon>
        <taxon>Lycopodiales</taxon>
        <taxon>Lycopodiaceae</taxon>
        <taxon>Lycopodioideae</taxon>
        <taxon>Diphasiastrum</taxon>
    </lineage>
</organism>
<dbReference type="Proteomes" id="UP001162992">
    <property type="component" value="Chromosome 4"/>
</dbReference>
<comment type="caution">
    <text evidence="1">The sequence shown here is derived from an EMBL/GenBank/DDBJ whole genome shotgun (WGS) entry which is preliminary data.</text>
</comment>
<evidence type="ECO:0000313" key="2">
    <source>
        <dbReference type="Proteomes" id="UP001162992"/>
    </source>
</evidence>
<gene>
    <name evidence="1" type="ORF">O6H91_04G063000</name>
</gene>
<accession>A0ACC2DXJ0</accession>
<proteinExistence type="predicted"/>
<reference evidence="2" key="1">
    <citation type="journal article" date="2024" name="Proc. Natl. Acad. Sci. U.S.A.">
        <title>Extraordinary preservation of gene collinearity over three hundred million years revealed in homosporous lycophytes.</title>
        <authorList>
            <person name="Li C."/>
            <person name="Wickell D."/>
            <person name="Kuo L.Y."/>
            <person name="Chen X."/>
            <person name="Nie B."/>
            <person name="Liao X."/>
            <person name="Peng D."/>
            <person name="Ji J."/>
            <person name="Jenkins J."/>
            <person name="Williams M."/>
            <person name="Shu S."/>
            <person name="Plott C."/>
            <person name="Barry K."/>
            <person name="Rajasekar S."/>
            <person name="Grimwood J."/>
            <person name="Han X."/>
            <person name="Sun S."/>
            <person name="Hou Z."/>
            <person name="He W."/>
            <person name="Dai G."/>
            <person name="Sun C."/>
            <person name="Schmutz J."/>
            <person name="Leebens-Mack J.H."/>
            <person name="Li F.W."/>
            <person name="Wang L."/>
        </authorList>
    </citation>
    <scope>NUCLEOTIDE SEQUENCE [LARGE SCALE GENOMIC DNA]</scope>
    <source>
        <strain evidence="2">cv. PW_Plant_1</strain>
    </source>
</reference>
<protein>
    <submittedName>
        <fullName evidence="1">Uncharacterized protein</fullName>
    </submittedName>
</protein>